<protein>
    <submittedName>
        <fullName evidence="2">Uncharacterized protein</fullName>
    </submittedName>
</protein>
<name>A0A6J8E606_MYTCO</name>
<dbReference type="EMBL" id="CACVKT020008444">
    <property type="protein sequence ID" value="CAC5415453.1"/>
    <property type="molecule type" value="Genomic_DNA"/>
</dbReference>
<keyword evidence="3" id="KW-1185">Reference proteome</keyword>
<proteinExistence type="predicted"/>
<sequence>MNGWKRGTSSLQEKLNKSKKDNKTLQRDQDKLQDNLREKSNEFKDSEVKLRKLLDADILFLQNTNTENEQLKESLHELEGVKREFDNLEKRHLQTVKKRCQKLKKEKQQLETEIIAQRQNNEVINNKLEMLSVEKLEIKRLSEERSDQTLEQIGKGSIIRAQTMINHDKLFGEK</sequence>
<reference evidence="2 3" key="1">
    <citation type="submission" date="2020-06" db="EMBL/GenBank/DDBJ databases">
        <authorList>
            <person name="Li R."/>
            <person name="Bekaert M."/>
        </authorList>
    </citation>
    <scope>NUCLEOTIDE SEQUENCE [LARGE SCALE GENOMIC DNA]</scope>
    <source>
        <strain evidence="3">wild</strain>
    </source>
</reference>
<evidence type="ECO:0000313" key="2">
    <source>
        <dbReference type="EMBL" id="CAC5415453.1"/>
    </source>
</evidence>
<accession>A0A6J8E606</accession>
<feature type="region of interest" description="Disordered" evidence="1">
    <location>
        <begin position="1"/>
        <end position="41"/>
    </location>
</feature>
<organism evidence="2 3">
    <name type="scientific">Mytilus coruscus</name>
    <name type="common">Sea mussel</name>
    <dbReference type="NCBI Taxonomy" id="42192"/>
    <lineage>
        <taxon>Eukaryota</taxon>
        <taxon>Metazoa</taxon>
        <taxon>Spiralia</taxon>
        <taxon>Lophotrochozoa</taxon>
        <taxon>Mollusca</taxon>
        <taxon>Bivalvia</taxon>
        <taxon>Autobranchia</taxon>
        <taxon>Pteriomorphia</taxon>
        <taxon>Mytilida</taxon>
        <taxon>Mytiloidea</taxon>
        <taxon>Mytilidae</taxon>
        <taxon>Mytilinae</taxon>
        <taxon>Mytilus</taxon>
    </lineage>
</organism>
<dbReference type="Proteomes" id="UP000507470">
    <property type="component" value="Unassembled WGS sequence"/>
</dbReference>
<feature type="compositionally biased region" description="Basic and acidic residues" evidence="1">
    <location>
        <begin position="14"/>
        <end position="41"/>
    </location>
</feature>
<dbReference type="AlphaFoldDB" id="A0A6J8E606"/>
<gene>
    <name evidence="2" type="ORF">MCOR_48150</name>
</gene>
<evidence type="ECO:0000313" key="3">
    <source>
        <dbReference type="Proteomes" id="UP000507470"/>
    </source>
</evidence>
<evidence type="ECO:0000256" key="1">
    <source>
        <dbReference type="SAM" id="MobiDB-lite"/>
    </source>
</evidence>
<dbReference type="OrthoDB" id="10586237at2759"/>